<sequence length="68" mass="7564">MSTKIKIVIAISICFMVAGVLSFIGVCCTIVQDSYNPILTDAQKTKPPYWFQDQLNSSHLNAPYNLLV</sequence>
<keyword evidence="1" id="KW-0812">Transmembrane</keyword>
<keyword evidence="1" id="KW-1133">Transmembrane helix</keyword>
<organism evidence="2 3">
    <name type="scientific">Tachysurus vachellii</name>
    <name type="common">Darkbarbel catfish</name>
    <name type="synonym">Pelteobagrus vachellii</name>
    <dbReference type="NCBI Taxonomy" id="175792"/>
    <lineage>
        <taxon>Eukaryota</taxon>
        <taxon>Metazoa</taxon>
        <taxon>Chordata</taxon>
        <taxon>Craniata</taxon>
        <taxon>Vertebrata</taxon>
        <taxon>Euteleostomi</taxon>
        <taxon>Actinopterygii</taxon>
        <taxon>Neopterygii</taxon>
        <taxon>Teleostei</taxon>
        <taxon>Ostariophysi</taxon>
        <taxon>Siluriformes</taxon>
        <taxon>Bagridae</taxon>
        <taxon>Tachysurus</taxon>
    </lineage>
</organism>
<name>A0AA88NZK3_TACVA</name>
<dbReference type="EMBL" id="JAVHJS010000001">
    <property type="protein sequence ID" value="KAK2868786.1"/>
    <property type="molecule type" value="Genomic_DNA"/>
</dbReference>
<evidence type="ECO:0000313" key="2">
    <source>
        <dbReference type="EMBL" id="KAK2868786.1"/>
    </source>
</evidence>
<comment type="caution">
    <text evidence="2">The sequence shown here is derived from an EMBL/GenBank/DDBJ whole genome shotgun (WGS) entry which is preliminary data.</text>
</comment>
<keyword evidence="3" id="KW-1185">Reference proteome</keyword>
<proteinExistence type="predicted"/>
<feature type="transmembrane region" description="Helical" evidence="1">
    <location>
        <begin position="7"/>
        <end position="26"/>
    </location>
</feature>
<evidence type="ECO:0000256" key="1">
    <source>
        <dbReference type="SAM" id="Phobius"/>
    </source>
</evidence>
<gene>
    <name evidence="2" type="ORF">Q7C36_000657</name>
</gene>
<reference evidence="2" key="1">
    <citation type="submission" date="2023-08" db="EMBL/GenBank/DDBJ databases">
        <title>Pelteobagrus vachellii genome.</title>
        <authorList>
            <person name="Liu H."/>
        </authorList>
    </citation>
    <scope>NUCLEOTIDE SEQUENCE</scope>
    <source>
        <strain evidence="2">PRFRI_2022a</strain>
        <tissue evidence="2">Muscle</tissue>
    </source>
</reference>
<evidence type="ECO:0000313" key="3">
    <source>
        <dbReference type="Proteomes" id="UP001187315"/>
    </source>
</evidence>
<dbReference type="Proteomes" id="UP001187315">
    <property type="component" value="Unassembled WGS sequence"/>
</dbReference>
<accession>A0AA88NZK3</accession>
<keyword evidence="1" id="KW-0472">Membrane</keyword>
<dbReference type="AlphaFoldDB" id="A0AA88NZK3"/>
<protein>
    <submittedName>
        <fullName evidence="2">Uncharacterized protein</fullName>
    </submittedName>
</protein>